<comment type="caution">
    <text evidence="4">The sequence shown here is derived from an EMBL/GenBank/DDBJ whole genome shotgun (WGS) entry which is preliminary data.</text>
</comment>
<organism evidence="4 5">
    <name type="scientific">Nocardia bhagyanarayanae</name>
    <dbReference type="NCBI Taxonomy" id="1215925"/>
    <lineage>
        <taxon>Bacteria</taxon>
        <taxon>Bacillati</taxon>
        <taxon>Actinomycetota</taxon>
        <taxon>Actinomycetes</taxon>
        <taxon>Mycobacteriales</taxon>
        <taxon>Nocardiaceae</taxon>
        <taxon>Nocardia</taxon>
    </lineage>
</organism>
<evidence type="ECO:0000256" key="3">
    <source>
        <dbReference type="SAM" id="SignalP"/>
    </source>
</evidence>
<dbReference type="Gene3D" id="2.120.10.30">
    <property type="entry name" value="TolB, C-terminal domain"/>
    <property type="match status" value="2"/>
</dbReference>
<dbReference type="PANTHER" id="PTHR36842:SF1">
    <property type="entry name" value="PROTEIN TOLB"/>
    <property type="match status" value="1"/>
</dbReference>
<gene>
    <name evidence="4" type="ORF">FB390_3866</name>
</gene>
<evidence type="ECO:0000313" key="4">
    <source>
        <dbReference type="EMBL" id="TQM32188.1"/>
    </source>
</evidence>
<dbReference type="OrthoDB" id="262125at2"/>
<comment type="similarity">
    <text evidence="1">Belongs to the TolB family.</text>
</comment>
<evidence type="ECO:0000313" key="5">
    <source>
        <dbReference type="Proteomes" id="UP000316331"/>
    </source>
</evidence>
<dbReference type="RefSeq" id="WP_141810139.1">
    <property type="nucleotide sequence ID" value="NZ_VFPG01000001.1"/>
</dbReference>
<dbReference type="Pfam" id="PF07676">
    <property type="entry name" value="PD40"/>
    <property type="match status" value="4"/>
</dbReference>
<feature type="chain" id="PRO_5038742681" evidence="3">
    <location>
        <begin position="18"/>
        <end position="287"/>
    </location>
</feature>
<dbReference type="PANTHER" id="PTHR36842">
    <property type="entry name" value="PROTEIN TOLB HOMOLOG"/>
    <property type="match status" value="1"/>
</dbReference>
<evidence type="ECO:0000256" key="1">
    <source>
        <dbReference type="ARBA" id="ARBA00009820"/>
    </source>
</evidence>
<feature type="region of interest" description="Disordered" evidence="2">
    <location>
        <begin position="122"/>
        <end position="156"/>
    </location>
</feature>
<protein>
    <submittedName>
        <fullName evidence="4">TolB protein</fullName>
    </submittedName>
</protein>
<dbReference type="InterPro" id="IPR011659">
    <property type="entry name" value="WD40"/>
</dbReference>
<proteinExistence type="inferred from homology"/>
<keyword evidence="3" id="KW-0732">Signal</keyword>
<dbReference type="Proteomes" id="UP000316331">
    <property type="component" value="Unassembled WGS sequence"/>
</dbReference>
<name>A0A543FE89_9NOCA</name>
<feature type="compositionally biased region" description="Polar residues" evidence="2">
    <location>
        <begin position="124"/>
        <end position="156"/>
    </location>
</feature>
<sequence>MLSSVALRNLTAAVMLAGVLVGCGSSGPEAPKPRVPKIAFNDGWQSVFVMNLDGSEVVRIGAGSDPAFAPDGSKIVVGGRAIATMDPDGGNVVELAVDGYGPTFSPDGTRIAFARRGAIHVMNSDGSEPKQLTATPDPTGPGQASSQSPAFSPDGSTIAFTRNGGIWLMEADGSNPRPLLADPHWNSDPTFTPDGTGIVFSSNRGGKDRSEIYHMNVDGTGVRPLTDDWTVHPTFSPDGTKILFTRNPAPEPGAEIWVMNSDGTAAQRISDPRQTAQHPGWGAVAAN</sequence>
<dbReference type="EMBL" id="VFPG01000001">
    <property type="protein sequence ID" value="TQM32188.1"/>
    <property type="molecule type" value="Genomic_DNA"/>
</dbReference>
<accession>A0A543FE89</accession>
<dbReference type="InterPro" id="IPR011042">
    <property type="entry name" value="6-blade_b-propeller_TolB-like"/>
</dbReference>
<dbReference type="SUPFAM" id="SSF82171">
    <property type="entry name" value="DPP6 N-terminal domain-like"/>
    <property type="match status" value="1"/>
</dbReference>
<feature type="signal peptide" evidence="3">
    <location>
        <begin position="1"/>
        <end position="17"/>
    </location>
</feature>
<dbReference type="AlphaFoldDB" id="A0A543FE89"/>
<evidence type="ECO:0000256" key="2">
    <source>
        <dbReference type="SAM" id="MobiDB-lite"/>
    </source>
</evidence>
<keyword evidence="5" id="KW-1185">Reference proteome</keyword>
<reference evidence="4 5" key="1">
    <citation type="submission" date="2019-06" db="EMBL/GenBank/DDBJ databases">
        <title>Sequencing the genomes of 1000 actinobacteria strains.</title>
        <authorList>
            <person name="Klenk H.-P."/>
        </authorList>
    </citation>
    <scope>NUCLEOTIDE SEQUENCE [LARGE SCALE GENOMIC DNA]</scope>
    <source>
        <strain evidence="4 5">DSM 103495</strain>
    </source>
</reference>